<keyword evidence="2" id="KW-1185">Reference proteome</keyword>
<accession>A0A6G1KU72</accession>
<organism evidence="1 2">
    <name type="scientific">Teratosphaeria nubilosa</name>
    <dbReference type="NCBI Taxonomy" id="161662"/>
    <lineage>
        <taxon>Eukaryota</taxon>
        <taxon>Fungi</taxon>
        <taxon>Dikarya</taxon>
        <taxon>Ascomycota</taxon>
        <taxon>Pezizomycotina</taxon>
        <taxon>Dothideomycetes</taxon>
        <taxon>Dothideomycetidae</taxon>
        <taxon>Mycosphaerellales</taxon>
        <taxon>Teratosphaeriaceae</taxon>
        <taxon>Teratosphaeria</taxon>
    </lineage>
</organism>
<protein>
    <submittedName>
        <fullName evidence="1">Uncharacterized protein</fullName>
    </submittedName>
</protein>
<evidence type="ECO:0000313" key="1">
    <source>
        <dbReference type="EMBL" id="KAF2764166.1"/>
    </source>
</evidence>
<evidence type="ECO:0000313" key="2">
    <source>
        <dbReference type="Proteomes" id="UP000799436"/>
    </source>
</evidence>
<proteinExistence type="predicted"/>
<sequence length="189" mass="21666">MQRIRDPRILLKTRALQAAAGSEKPLPASLTKTMIESGTSCLLHREAYSEMHEQWTSRRASKNDEGRRDPRRCKVHNDGRLFVYSAGDWCRPADNGSGWCSCLPQTVSWLVTRLLTVGDGKDPSRAIPSNVGREYLRGLLFRIGIWLESSGQLDRIPNDRDPQTNLKQHSLLRYRNSNIRHDTRDRLEL</sequence>
<dbReference type="Proteomes" id="UP000799436">
    <property type="component" value="Unassembled WGS sequence"/>
</dbReference>
<dbReference type="EMBL" id="ML995936">
    <property type="protein sequence ID" value="KAF2764166.1"/>
    <property type="molecule type" value="Genomic_DNA"/>
</dbReference>
<gene>
    <name evidence="1" type="ORF">EJ03DRAFT_35764</name>
</gene>
<name>A0A6G1KU72_9PEZI</name>
<reference evidence="1" key="1">
    <citation type="journal article" date="2020" name="Stud. Mycol.">
        <title>101 Dothideomycetes genomes: a test case for predicting lifestyles and emergence of pathogens.</title>
        <authorList>
            <person name="Haridas S."/>
            <person name="Albert R."/>
            <person name="Binder M."/>
            <person name="Bloem J."/>
            <person name="Labutti K."/>
            <person name="Salamov A."/>
            <person name="Andreopoulos B."/>
            <person name="Baker S."/>
            <person name="Barry K."/>
            <person name="Bills G."/>
            <person name="Bluhm B."/>
            <person name="Cannon C."/>
            <person name="Castanera R."/>
            <person name="Culley D."/>
            <person name="Daum C."/>
            <person name="Ezra D."/>
            <person name="Gonzalez J."/>
            <person name="Henrissat B."/>
            <person name="Kuo A."/>
            <person name="Liang C."/>
            <person name="Lipzen A."/>
            <person name="Lutzoni F."/>
            <person name="Magnuson J."/>
            <person name="Mondo S."/>
            <person name="Nolan M."/>
            <person name="Ohm R."/>
            <person name="Pangilinan J."/>
            <person name="Park H.-J."/>
            <person name="Ramirez L."/>
            <person name="Alfaro M."/>
            <person name="Sun H."/>
            <person name="Tritt A."/>
            <person name="Yoshinaga Y."/>
            <person name="Zwiers L.-H."/>
            <person name="Turgeon B."/>
            <person name="Goodwin S."/>
            <person name="Spatafora J."/>
            <person name="Crous P."/>
            <person name="Grigoriev I."/>
        </authorList>
    </citation>
    <scope>NUCLEOTIDE SEQUENCE</scope>
    <source>
        <strain evidence="1">CBS 116005</strain>
    </source>
</reference>
<dbReference type="AlphaFoldDB" id="A0A6G1KU72"/>